<feature type="region of interest" description="Disordered" evidence="1">
    <location>
        <begin position="72"/>
        <end position="91"/>
    </location>
</feature>
<dbReference type="AlphaFoldDB" id="A0AAV7PXA3"/>
<dbReference type="EMBL" id="JANPWB010000011">
    <property type="protein sequence ID" value="KAJ1132966.1"/>
    <property type="molecule type" value="Genomic_DNA"/>
</dbReference>
<keyword evidence="3" id="KW-1185">Reference proteome</keyword>
<accession>A0AAV7PXA3</accession>
<gene>
    <name evidence="2" type="ORF">NDU88_011267</name>
</gene>
<evidence type="ECO:0000313" key="3">
    <source>
        <dbReference type="Proteomes" id="UP001066276"/>
    </source>
</evidence>
<comment type="caution">
    <text evidence="2">The sequence shown here is derived from an EMBL/GenBank/DDBJ whole genome shotgun (WGS) entry which is preliminary data.</text>
</comment>
<sequence length="91" mass="9239">MTGARASHLPGAAGISGTAERGRSRGRKTPSRAQPGTRARGAANPRRRSASSPRCTAARERDAALAQAALHCPSGPALGGAAARASKRLDR</sequence>
<name>A0AAV7PXA3_PLEWA</name>
<proteinExistence type="predicted"/>
<protein>
    <submittedName>
        <fullName evidence="2">Uncharacterized protein</fullName>
    </submittedName>
</protein>
<evidence type="ECO:0000313" key="2">
    <source>
        <dbReference type="EMBL" id="KAJ1132966.1"/>
    </source>
</evidence>
<feature type="compositionally biased region" description="Low complexity" evidence="1">
    <location>
        <begin position="35"/>
        <end position="56"/>
    </location>
</feature>
<evidence type="ECO:0000256" key="1">
    <source>
        <dbReference type="SAM" id="MobiDB-lite"/>
    </source>
</evidence>
<organism evidence="2 3">
    <name type="scientific">Pleurodeles waltl</name>
    <name type="common">Iberian ribbed newt</name>
    <dbReference type="NCBI Taxonomy" id="8319"/>
    <lineage>
        <taxon>Eukaryota</taxon>
        <taxon>Metazoa</taxon>
        <taxon>Chordata</taxon>
        <taxon>Craniata</taxon>
        <taxon>Vertebrata</taxon>
        <taxon>Euteleostomi</taxon>
        <taxon>Amphibia</taxon>
        <taxon>Batrachia</taxon>
        <taxon>Caudata</taxon>
        <taxon>Salamandroidea</taxon>
        <taxon>Salamandridae</taxon>
        <taxon>Pleurodelinae</taxon>
        <taxon>Pleurodeles</taxon>
    </lineage>
</organism>
<feature type="region of interest" description="Disordered" evidence="1">
    <location>
        <begin position="1"/>
        <end position="62"/>
    </location>
</feature>
<reference evidence="2" key="1">
    <citation type="journal article" date="2022" name="bioRxiv">
        <title>Sequencing and chromosome-scale assembly of the giantPleurodeles waltlgenome.</title>
        <authorList>
            <person name="Brown T."/>
            <person name="Elewa A."/>
            <person name="Iarovenko S."/>
            <person name="Subramanian E."/>
            <person name="Araus A.J."/>
            <person name="Petzold A."/>
            <person name="Susuki M."/>
            <person name="Suzuki K.-i.T."/>
            <person name="Hayashi T."/>
            <person name="Toyoda A."/>
            <person name="Oliveira C."/>
            <person name="Osipova E."/>
            <person name="Leigh N.D."/>
            <person name="Simon A."/>
            <person name="Yun M.H."/>
        </authorList>
    </citation>
    <scope>NUCLEOTIDE SEQUENCE</scope>
    <source>
        <strain evidence="2">20211129_DDA</strain>
        <tissue evidence="2">Liver</tissue>
    </source>
</reference>
<dbReference type="Proteomes" id="UP001066276">
    <property type="component" value="Chromosome 7"/>
</dbReference>